<evidence type="ECO:0000313" key="2">
    <source>
        <dbReference type="EMBL" id="RMA64881.1"/>
    </source>
</evidence>
<dbReference type="AlphaFoldDB" id="A0A3L9YVV4"/>
<sequence length="175" mass="20508">MLKRVFAILLLCVLFPVTIYAQSQKNLKKINEVWAKFYQAFDSLDYTLMAQIHSKELIRIGGGQSILDYNTYIENYKQQFQNSKENNTTSTISLRFFERISNDSVASDRGIYRLIVNKDTQDEQSHYGQFHVIFKKEAGDWKITMDYDATEGNTINEVDYEKAVPINDFRPFMEK</sequence>
<dbReference type="EMBL" id="REFC01000012">
    <property type="protein sequence ID" value="RMA64881.1"/>
    <property type="molecule type" value="Genomic_DNA"/>
</dbReference>
<dbReference type="SUPFAM" id="SSF54427">
    <property type="entry name" value="NTF2-like"/>
    <property type="match status" value="1"/>
</dbReference>
<dbReference type="Pfam" id="PF14534">
    <property type="entry name" value="DUF4440"/>
    <property type="match status" value="1"/>
</dbReference>
<dbReference type="Proteomes" id="UP000271339">
    <property type="component" value="Unassembled WGS sequence"/>
</dbReference>
<dbReference type="InterPro" id="IPR032710">
    <property type="entry name" value="NTF2-like_dom_sf"/>
</dbReference>
<dbReference type="RefSeq" id="WP_121907298.1">
    <property type="nucleotide sequence ID" value="NZ_REFC01000012.1"/>
</dbReference>
<proteinExistence type="predicted"/>
<accession>A0A3L9YVV4</accession>
<dbReference type="Gene3D" id="3.10.450.50">
    <property type="match status" value="1"/>
</dbReference>
<dbReference type="InterPro" id="IPR027843">
    <property type="entry name" value="DUF4440"/>
</dbReference>
<organism evidence="2 3">
    <name type="scientific">Ulvibacter antarcticus</name>
    <dbReference type="NCBI Taxonomy" id="442714"/>
    <lineage>
        <taxon>Bacteria</taxon>
        <taxon>Pseudomonadati</taxon>
        <taxon>Bacteroidota</taxon>
        <taxon>Flavobacteriia</taxon>
        <taxon>Flavobacteriales</taxon>
        <taxon>Flavobacteriaceae</taxon>
        <taxon>Ulvibacter</taxon>
    </lineage>
</organism>
<evidence type="ECO:0000313" key="3">
    <source>
        <dbReference type="Proteomes" id="UP000271339"/>
    </source>
</evidence>
<reference evidence="2 3" key="1">
    <citation type="submission" date="2018-10" db="EMBL/GenBank/DDBJ databases">
        <title>Genomic Encyclopedia of Archaeal and Bacterial Type Strains, Phase II (KMG-II): from individual species to whole genera.</title>
        <authorList>
            <person name="Goeker M."/>
        </authorList>
    </citation>
    <scope>NUCLEOTIDE SEQUENCE [LARGE SCALE GENOMIC DNA]</scope>
    <source>
        <strain evidence="2 3">DSM 23424</strain>
    </source>
</reference>
<comment type="caution">
    <text evidence="2">The sequence shown here is derived from an EMBL/GenBank/DDBJ whole genome shotgun (WGS) entry which is preliminary data.</text>
</comment>
<keyword evidence="3" id="KW-1185">Reference proteome</keyword>
<evidence type="ECO:0000259" key="1">
    <source>
        <dbReference type="Pfam" id="PF14534"/>
    </source>
</evidence>
<feature type="domain" description="DUF4440" evidence="1">
    <location>
        <begin position="30"/>
        <end position="143"/>
    </location>
</feature>
<name>A0A3L9YVV4_9FLAO</name>
<gene>
    <name evidence="2" type="ORF">BXY75_1766</name>
</gene>
<protein>
    <submittedName>
        <fullName evidence="2">Uncharacterized protein DUF4440</fullName>
    </submittedName>
</protein>
<dbReference type="OrthoDB" id="951068at2"/>